<dbReference type="GO" id="GO:0016020">
    <property type="term" value="C:membrane"/>
    <property type="evidence" value="ECO:0007669"/>
    <property type="project" value="TreeGrafter"/>
</dbReference>
<dbReference type="PRINTS" id="PR00154">
    <property type="entry name" value="AMPBINDING"/>
</dbReference>
<evidence type="ECO:0000313" key="6">
    <source>
        <dbReference type="Proteomes" id="UP000251800"/>
    </source>
</evidence>
<protein>
    <submittedName>
        <fullName evidence="5">Long-chain fatty acid--CoA ligase</fullName>
    </submittedName>
</protein>
<keyword evidence="3" id="KW-0443">Lipid metabolism</keyword>
<evidence type="ECO:0000256" key="3">
    <source>
        <dbReference type="ARBA" id="ARBA00023098"/>
    </source>
</evidence>
<keyword evidence="6" id="KW-1185">Reference proteome</keyword>
<accession>A0A363UJQ2</accession>
<dbReference type="Pfam" id="PF00501">
    <property type="entry name" value="AMP-binding"/>
    <property type="match status" value="1"/>
</dbReference>
<dbReference type="InterPro" id="IPR020845">
    <property type="entry name" value="AMP-binding_CS"/>
</dbReference>
<keyword evidence="2" id="KW-0276">Fatty acid metabolism</keyword>
<dbReference type="InterPro" id="IPR020459">
    <property type="entry name" value="AMP-binding"/>
</dbReference>
<dbReference type="PANTHER" id="PTHR43272">
    <property type="entry name" value="LONG-CHAIN-FATTY-ACID--COA LIGASE"/>
    <property type="match status" value="1"/>
</dbReference>
<proteinExistence type="predicted"/>
<sequence length="615" mass="66525">MPCQRCGALRSHRENCGCSQQSEERRMSRTVIQVFEETAARCGDLPALKTKINGVWQATSWADYRRNVRTTARALMGAGLAPGDGFALLAGNSEYWVTAYLASIAAGGVPAGLYVTSSPEQCAFVIDHCDASMVLVDSEEQLAKVLAVRDQLPKLKTIILVDGESDAPDVLTWGALQTYAEQVTEDALQSRIDALKPDDLATLIYTSGTTGNPKGVMMSHTNLTFTGETARETVGIQRGHEVISYLPLCHIAEQNITLHVSLAAGQTVWFAESLEALGDNLKEVRPHFFVAVPRVWEKIQAKLEAGMAEATGLKKHLLSWARGVGARSAEADQAGRRRPLLYPVADKLIFSKLRAALGLDRCFYAMTGAAPISQGTVDFFASLGITILEVYGQSESTGGGTLSMPGGNRKGSIGRALPGTEVSIADDGEILLRGPHVSPGYYKNPEATAETLDADGWLHTGDVGRMDDDGFVYITDRKKELIITAGGENISPQMLEGRLSSIPGVSQVAVIGDRRKYITALFTLNPETLPGAVQAAGSPARHPQEAANCPVFVRWFESQVELANADFARVQTIKKFTLLDEDFSVEGGELTPTMKKKRRIIAEKYALQIEAMYAS</sequence>
<dbReference type="PROSITE" id="PS00455">
    <property type="entry name" value="AMP_BINDING"/>
    <property type="match status" value="1"/>
</dbReference>
<dbReference type="Gene3D" id="3.40.50.12780">
    <property type="entry name" value="N-terminal domain of ligase-like"/>
    <property type="match status" value="1"/>
</dbReference>
<comment type="caution">
    <text evidence="5">The sequence shown here is derived from an EMBL/GenBank/DDBJ whole genome shotgun (WGS) entry which is preliminary data.</text>
</comment>
<gene>
    <name evidence="5" type="ORF">DEH80_11130</name>
</gene>
<dbReference type="AlphaFoldDB" id="A0A363UJQ2"/>
<evidence type="ECO:0000256" key="1">
    <source>
        <dbReference type="ARBA" id="ARBA00022598"/>
    </source>
</evidence>
<dbReference type="PANTHER" id="PTHR43272:SF32">
    <property type="entry name" value="AMP-DEPENDENT SYNTHETASE_LIGASE DOMAIN-CONTAINING PROTEIN"/>
    <property type="match status" value="1"/>
</dbReference>
<keyword evidence="1 5" id="KW-0436">Ligase</keyword>
<evidence type="ECO:0000313" key="5">
    <source>
        <dbReference type="EMBL" id="PWN55651.1"/>
    </source>
</evidence>
<dbReference type="InterPro" id="IPR000873">
    <property type="entry name" value="AMP-dep_synth/lig_dom"/>
</dbReference>
<reference evidence="5 6" key="1">
    <citation type="submission" date="2018-05" db="EMBL/GenBank/DDBJ databases">
        <title>Abyssibacter profundi OUC007T gen. nov., sp. nov, a marine bacterium isolated from seawater of the Mariana Trench.</title>
        <authorList>
            <person name="Zhou S."/>
        </authorList>
    </citation>
    <scope>NUCLEOTIDE SEQUENCE [LARGE SCALE GENOMIC DNA]</scope>
    <source>
        <strain evidence="5 6">OUC007</strain>
    </source>
</reference>
<dbReference type="EMBL" id="QEQK01000009">
    <property type="protein sequence ID" value="PWN55651.1"/>
    <property type="molecule type" value="Genomic_DNA"/>
</dbReference>
<organism evidence="5 6">
    <name type="scientific">Abyssibacter profundi</name>
    <dbReference type="NCBI Taxonomy" id="2182787"/>
    <lineage>
        <taxon>Bacteria</taxon>
        <taxon>Pseudomonadati</taxon>
        <taxon>Pseudomonadota</taxon>
        <taxon>Gammaproteobacteria</taxon>
        <taxon>Chromatiales</taxon>
        <taxon>Oceanococcaceae</taxon>
        <taxon>Abyssibacter</taxon>
    </lineage>
</organism>
<dbReference type="GO" id="GO:0004467">
    <property type="term" value="F:long-chain fatty acid-CoA ligase activity"/>
    <property type="evidence" value="ECO:0007669"/>
    <property type="project" value="TreeGrafter"/>
</dbReference>
<name>A0A363UJQ2_9GAMM</name>
<feature type="domain" description="AMP-dependent synthetase/ligase" evidence="4">
    <location>
        <begin position="35"/>
        <end position="442"/>
    </location>
</feature>
<evidence type="ECO:0000256" key="2">
    <source>
        <dbReference type="ARBA" id="ARBA00022832"/>
    </source>
</evidence>
<dbReference type="InterPro" id="IPR042099">
    <property type="entry name" value="ANL_N_sf"/>
</dbReference>
<dbReference type="Proteomes" id="UP000251800">
    <property type="component" value="Unassembled WGS sequence"/>
</dbReference>
<dbReference type="SUPFAM" id="SSF56801">
    <property type="entry name" value="Acetyl-CoA synthetase-like"/>
    <property type="match status" value="1"/>
</dbReference>
<dbReference type="OrthoDB" id="9803968at2"/>
<evidence type="ECO:0000259" key="4">
    <source>
        <dbReference type="Pfam" id="PF00501"/>
    </source>
</evidence>
<dbReference type="Pfam" id="PF23562">
    <property type="entry name" value="AMP-binding_C_3"/>
    <property type="match status" value="1"/>
</dbReference>